<dbReference type="EMBL" id="BAAAUG010000265">
    <property type="protein sequence ID" value="GAA3154856.1"/>
    <property type="molecule type" value="Genomic_DNA"/>
</dbReference>
<dbReference type="Proteomes" id="UP001501637">
    <property type="component" value="Unassembled WGS sequence"/>
</dbReference>
<protein>
    <submittedName>
        <fullName evidence="1">Uncharacterized protein</fullName>
    </submittedName>
</protein>
<accession>A0ABP6NQJ4</accession>
<reference evidence="2" key="1">
    <citation type="journal article" date="2019" name="Int. J. Syst. Evol. Microbiol.">
        <title>The Global Catalogue of Microorganisms (GCM) 10K type strain sequencing project: providing services to taxonomists for standard genome sequencing and annotation.</title>
        <authorList>
            <consortium name="The Broad Institute Genomics Platform"/>
            <consortium name="The Broad Institute Genome Sequencing Center for Infectious Disease"/>
            <person name="Wu L."/>
            <person name="Ma J."/>
        </authorList>
    </citation>
    <scope>NUCLEOTIDE SEQUENCE [LARGE SCALE GENOMIC DNA]</scope>
    <source>
        <strain evidence="2">JCM 9092</strain>
    </source>
</reference>
<gene>
    <name evidence="1" type="ORF">GCM10010449_84770</name>
</gene>
<evidence type="ECO:0000313" key="2">
    <source>
        <dbReference type="Proteomes" id="UP001501637"/>
    </source>
</evidence>
<keyword evidence="2" id="KW-1185">Reference proteome</keyword>
<name>A0ABP6NQJ4_9ACTN</name>
<evidence type="ECO:0000313" key="1">
    <source>
        <dbReference type="EMBL" id="GAA3154856.1"/>
    </source>
</evidence>
<proteinExistence type="predicted"/>
<sequence>MGRVPARLRGGREGFCEAVQPRGKGLYEAGAVLGAAGGAFQWCGQASVGFAEDDFGGGAILRKRHGDGS</sequence>
<organism evidence="1 2">
    <name type="scientific">Streptomyces rectiviolaceus</name>
    <dbReference type="NCBI Taxonomy" id="332591"/>
    <lineage>
        <taxon>Bacteria</taxon>
        <taxon>Bacillati</taxon>
        <taxon>Actinomycetota</taxon>
        <taxon>Actinomycetes</taxon>
        <taxon>Kitasatosporales</taxon>
        <taxon>Streptomycetaceae</taxon>
        <taxon>Streptomyces</taxon>
    </lineage>
</organism>
<comment type="caution">
    <text evidence="1">The sequence shown here is derived from an EMBL/GenBank/DDBJ whole genome shotgun (WGS) entry which is preliminary data.</text>
</comment>